<evidence type="ECO:0000313" key="1">
    <source>
        <dbReference type="EMBL" id="GES51505.1"/>
    </source>
</evidence>
<evidence type="ECO:0000313" key="2">
    <source>
        <dbReference type="Proteomes" id="UP000390335"/>
    </source>
</evidence>
<sequence>MSLTPDEQIGNRILVGFETAGNGQFRKLAPGRPISDAQRLTVHPSRWRCSYRCKIGNAPQQTLRIDLWV</sequence>
<accession>A0ABQ0Z7Q5</accession>
<organism evidence="1 2">
    <name type="scientific">Rhizobium dioscoreae</name>
    <dbReference type="NCBI Taxonomy" id="2653122"/>
    <lineage>
        <taxon>Bacteria</taxon>
        <taxon>Pseudomonadati</taxon>
        <taxon>Pseudomonadota</taxon>
        <taxon>Alphaproteobacteria</taxon>
        <taxon>Hyphomicrobiales</taxon>
        <taxon>Rhizobiaceae</taxon>
        <taxon>Rhizobium/Agrobacterium group</taxon>
        <taxon>Rhizobium</taxon>
    </lineage>
</organism>
<reference evidence="1 2" key="1">
    <citation type="journal article" date="2020" name="Genome Biol. Evol.">
        <title>Rhizobium dioscoreae sp. nov., a plant growth-promoting bacterium isolated from yam (Dioscorea species).</title>
        <authorList>
            <person name="Ouyabe M."/>
            <person name="Tanaka N."/>
            <person name="Shiwa Y."/>
            <person name="Fujita N."/>
            <person name="Kikuno H."/>
            <person name="Babil P."/>
            <person name="Shiwachi H."/>
        </authorList>
    </citation>
    <scope>NUCLEOTIDE SEQUENCE [LARGE SCALE GENOMIC DNA]</scope>
    <source>
        <strain evidence="1 2">S-93</strain>
    </source>
</reference>
<keyword evidence="2" id="KW-1185">Reference proteome</keyword>
<name>A0ABQ0Z7Q5_9HYPH</name>
<protein>
    <submittedName>
        <fullName evidence="1">Uncharacterized protein</fullName>
    </submittedName>
</protein>
<gene>
    <name evidence="1" type="ORF">RsS93_41190</name>
</gene>
<comment type="caution">
    <text evidence="1">The sequence shown here is derived from an EMBL/GenBank/DDBJ whole genome shotgun (WGS) entry which is preliminary data.</text>
</comment>
<dbReference type="Proteomes" id="UP000390335">
    <property type="component" value="Unassembled WGS sequence"/>
</dbReference>
<dbReference type="EMBL" id="BLAJ01000004">
    <property type="protein sequence ID" value="GES51505.1"/>
    <property type="molecule type" value="Genomic_DNA"/>
</dbReference>
<proteinExistence type="predicted"/>